<evidence type="ECO:0000259" key="9">
    <source>
        <dbReference type="Pfam" id="PF11788"/>
    </source>
</evidence>
<dbReference type="Pfam" id="PF11788">
    <property type="entry name" value="MRP-L46"/>
    <property type="match status" value="1"/>
</dbReference>
<evidence type="ECO:0000256" key="4">
    <source>
        <dbReference type="ARBA" id="ARBA00022980"/>
    </source>
</evidence>
<organism evidence="10 11">
    <name type="scientific">Petrolisthes cinctipes</name>
    <name type="common">Flat porcelain crab</name>
    <dbReference type="NCBI Taxonomy" id="88211"/>
    <lineage>
        <taxon>Eukaryota</taxon>
        <taxon>Metazoa</taxon>
        <taxon>Ecdysozoa</taxon>
        <taxon>Arthropoda</taxon>
        <taxon>Crustacea</taxon>
        <taxon>Multicrustacea</taxon>
        <taxon>Malacostraca</taxon>
        <taxon>Eumalacostraca</taxon>
        <taxon>Eucarida</taxon>
        <taxon>Decapoda</taxon>
        <taxon>Pleocyemata</taxon>
        <taxon>Anomura</taxon>
        <taxon>Galatheoidea</taxon>
        <taxon>Porcellanidae</taxon>
        <taxon>Petrolisthes</taxon>
    </lineage>
</organism>
<sequence>MAAGIISSRNLASFSRFLTSGTKINTCRSINTNNNNSCRWQIVGAACVTRPPVVCPPMNPIEQQYSGMLATMEKELSLKSDHEIRVEKDKIYKKLLMSGEVDDAADLDRTSTQTVAEFEDTCTQELNDFNATLLPMHDRSETNDVRKRLHRCLERSLVLVVKHKLIDVQEWTLPHTPWTPGETLRQTCERVVGDVCGESLKVKFLGNAPCGFYKYKYPKTIRKDGYIGAKVFFYKCVVLGNKQEEVEFGADIDDHQWLTHDELKHTLKQSYAKSISQFLISDR</sequence>
<comment type="similarity">
    <text evidence="2">Belongs to the mitochondrion-specific ribosomal protein mL46 family.</text>
</comment>
<evidence type="ECO:0000256" key="3">
    <source>
        <dbReference type="ARBA" id="ARBA00022946"/>
    </source>
</evidence>
<dbReference type="Proteomes" id="UP001286313">
    <property type="component" value="Unassembled WGS sequence"/>
</dbReference>
<dbReference type="SUPFAM" id="SSF55811">
    <property type="entry name" value="Nudix"/>
    <property type="match status" value="1"/>
</dbReference>
<dbReference type="EMBL" id="JAWQEG010001352">
    <property type="protein sequence ID" value="KAK3880129.1"/>
    <property type="molecule type" value="Genomic_DNA"/>
</dbReference>
<accession>A0AAE1FUI4</accession>
<evidence type="ECO:0000256" key="7">
    <source>
        <dbReference type="ARBA" id="ARBA00035190"/>
    </source>
</evidence>
<dbReference type="InterPro" id="IPR033650">
    <property type="entry name" value="Ribosomal_mL46_NUDIX"/>
</dbReference>
<dbReference type="AlphaFoldDB" id="A0AAE1FUI4"/>
<dbReference type="PANTHER" id="PTHR13124:SF12">
    <property type="entry name" value="LARGE RIBOSOMAL SUBUNIT PROTEIN ML46"/>
    <property type="match status" value="1"/>
</dbReference>
<protein>
    <recommendedName>
        <fullName evidence="7">Large ribosomal subunit protein mL46</fullName>
    </recommendedName>
    <alternativeName>
        <fullName evidence="8">39S ribosomal protein L46, mitochondrial</fullName>
    </alternativeName>
</protein>
<comment type="subcellular location">
    <subcellularLocation>
        <location evidence="1">Mitochondrion</location>
    </subcellularLocation>
</comment>
<name>A0AAE1FUI4_PETCI</name>
<dbReference type="PANTHER" id="PTHR13124">
    <property type="entry name" value="39S RIBOSOMAL PROTEIN L46, MITOCHONDRIAL PRECURSOR-RELATED"/>
    <property type="match status" value="1"/>
</dbReference>
<dbReference type="InterPro" id="IPR015797">
    <property type="entry name" value="NUDIX_hydrolase-like_dom_sf"/>
</dbReference>
<comment type="caution">
    <text evidence="10">The sequence shown here is derived from an EMBL/GenBank/DDBJ whole genome shotgun (WGS) entry which is preliminary data.</text>
</comment>
<evidence type="ECO:0000256" key="8">
    <source>
        <dbReference type="ARBA" id="ARBA00035534"/>
    </source>
</evidence>
<evidence type="ECO:0000256" key="2">
    <source>
        <dbReference type="ARBA" id="ARBA00009070"/>
    </source>
</evidence>
<dbReference type="Gene3D" id="3.90.79.10">
    <property type="entry name" value="Nucleoside Triphosphate Pyrophosphohydrolase"/>
    <property type="match status" value="1"/>
</dbReference>
<feature type="domain" description="Large ribosomal subunit protein mL46 N-terminal" evidence="9">
    <location>
        <begin position="40"/>
        <end position="137"/>
    </location>
</feature>
<keyword evidence="11" id="KW-1185">Reference proteome</keyword>
<dbReference type="GO" id="GO:0003735">
    <property type="term" value="F:structural constituent of ribosome"/>
    <property type="evidence" value="ECO:0007669"/>
    <property type="project" value="InterPro"/>
</dbReference>
<dbReference type="GO" id="GO:0005762">
    <property type="term" value="C:mitochondrial large ribosomal subunit"/>
    <property type="evidence" value="ECO:0007669"/>
    <property type="project" value="TreeGrafter"/>
</dbReference>
<dbReference type="FunFam" id="3.90.79.10:FF:000018">
    <property type="entry name" value="39S ribosomal protein L46, mitochondrial"/>
    <property type="match status" value="1"/>
</dbReference>
<keyword evidence="3" id="KW-0809">Transit peptide</keyword>
<proteinExistence type="inferred from homology"/>
<evidence type="ECO:0000313" key="11">
    <source>
        <dbReference type="Proteomes" id="UP001286313"/>
    </source>
</evidence>
<dbReference type="CDD" id="cd04661">
    <property type="entry name" value="NUDIX_MRP_L46"/>
    <property type="match status" value="1"/>
</dbReference>
<reference evidence="10" key="1">
    <citation type="submission" date="2023-10" db="EMBL/GenBank/DDBJ databases">
        <title>Genome assemblies of two species of porcelain crab, Petrolisthes cinctipes and Petrolisthes manimaculis (Anomura: Porcellanidae).</title>
        <authorList>
            <person name="Angst P."/>
        </authorList>
    </citation>
    <scope>NUCLEOTIDE SEQUENCE</scope>
    <source>
        <strain evidence="10">PB745_01</strain>
        <tissue evidence="10">Gill</tissue>
    </source>
</reference>
<evidence type="ECO:0000256" key="5">
    <source>
        <dbReference type="ARBA" id="ARBA00023128"/>
    </source>
</evidence>
<evidence type="ECO:0000256" key="1">
    <source>
        <dbReference type="ARBA" id="ARBA00004173"/>
    </source>
</evidence>
<keyword evidence="5" id="KW-0496">Mitochondrion</keyword>
<dbReference type="GO" id="GO:0005743">
    <property type="term" value="C:mitochondrial inner membrane"/>
    <property type="evidence" value="ECO:0007669"/>
    <property type="project" value="UniProtKB-ARBA"/>
</dbReference>
<keyword evidence="6" id="KW-0687">Ribonucleoprotein</keyword>
<evidence type="ECO:0000256" key="6">
    <source>
        <dbReference type="ARBA" id="ARBA00023274"/>
    </source>
</evidence>
<evidence type="ECO:0000313" key="10">
    <source>
        <dbReference type="EMBL" id="KAK3880129.1"/>
    </source>
</evidence>
<gene>
    <name evidence="10" type="ORF">Pcinc_015351</name>
</gene>
<dbReference type="InterPro" id="IPR040008">
    <property type="entry name" value="Ribosomal_mL46"/>
</dbReference>
<dbReference type="InterPro" id="IPR021757">
    <property type="entry name" value="Ribosomal_mL46_N"/>
</dbReference>
<keyword evidence="4" id="KW-0689">Ribosomal protein</keyword>